<sequence>MSASPDPVVSPQSSDPGEFSDVVALQNALLAEHAAVYGYGFVGANSTDAARELCYAHLDAHRAQRDTLRAELLERGAEPPAAAAAYRLPTETDAETLSGFAVRLEEQTAQAYLELAGAGSPDLRDLAGRSLQSATLRSLAWGAGLPAFPGYPGGEP</sequence>
<comment type="caution">
    <text evidence="2">The sequence shown here is derived from an EMBL/GenBank/DDBJ whole genome shotgun (WGS) entry which is preliminary data.</text>
</comment>
<dbReference type="Proteomes" id="UP001596540">
    <property type="component" value="Unassembled WGS sequence"/>
</dbReference>
<keyword evidence="3" id="KW-1185">Reference proteome</keyword>
<protein>
    <submittedName>
        <fullName evidence="2">Ferritin-like domain-containing protein</fullName>
    </submittedName>
</protein>
<dbReference type="InterPro" id="IPR009078">
    <property type="entry name" value="Ferritin-like_SF"/>
</dbReference>
<gene>
    <name evidence="2" type="ORF">ACFQRF_17490</name>
</gene>
<accession>A0ABW2KJH3</accession>
<dbReference type="CDD" id="cd00657">
    <property type="entry name" value="Ferritin_like"/>
    <property type="match status" value="1"/>
</dbReference>
<dbReference type="SUPFAM" id="SSF47240">
    <property type="entry name" value="Ferritin-like"/>
    <property type="match status" value="1"/>
</dbReference>
<name>A0ABW2KJH3_9ACTN</name>
<dbReference type="Pfam" id="PF14530">
    <property type="entry name" value="DUF4439"/>
    <property type="match status" value="1"/>
</dbReference>
<feature type="domain" description="DUF4439" evidence="1">
    <location>
        <begin position="24"/>
        <end position="152"/>
    </location>
</feature>
<evidence type="ECO:0000313" key="3">
    <source>
        <dbReference type="Proteomes" id="UP001596540"/>
    </source>
</evidence>
<evidence type="ECO:0000259" key="1">
    <source>
        <dbReference type="Pfam" id="PF14530"/>
    </source>
</evidence>
<organism evidence="2 3">
    <name type="scientific">Marinactinospora rubrisoli</name>
    <dbReference type="NCBI Taxonomy" id="2715399"/>
    <lineage>
        <taxon>Bacteria</taxon>
        <taxon>Bacillati</taxon>
        <taxon>Actinomycetota</taxon>
        <taxon>Actinomycetes</taxon>
        <taxon>Streptosporangiales</taxon>
        <taxon>Nocardiopsidaceae</taxon>
        <taxon>Marinactinospora</taxon>
    </lineage>
</organism>
<proteinExistence type="predicted"/>
<dbReference type="RefSeq" id="WP_379872180.1">
    <property type="nucleotide sequence ID" value="NZ_JBHTBH010000008.1"/>
</dbReference>
<dbReference type="Gene3D" id="1.20.1260.10">
    <property type="match status" value="1"/>
</dbReference>
<reference evidence="3" key="1">
    <citation type="journal article" date="2019" name="Int. J. Syst. Evol. Microbiol.">
        <title>The Global Catalogue of Microorganisms (GCM) 10K type strain sequencing project: providing services to taxonomists for standard genome sequencing and annotation.</title>
        <authorList>
            <consortium name="The Broad Institute Genomics Platform"/>
            <consortium name="The Broad Institute Genome Sequencing Center for Infectious Disease"/>
            <person name="Wu L."/>
            <person name="Ma J."/>
        </authorList>
    </citation>
    <scope>NUCLEOTIDE SEQUENCE [LARGE SCALE GENOMIC DNA]</scope>
    <source>
        <strain evidence="3">CGMCC 4.7382</strain>
    </source>
</reference>
<dbReference type="InterPro" id="IPR029447">
    <property type="entry name" value="DUF4439"/>
</dbReference>
<dbReference type="EMBL" id="JBHTBH010000008">
    <property type="protein sequence ID" value="MFC7329528.1"/>
    <property type="molecule type" value="Genomic_DNA"/>
</dbReference>
<evidence type="ECO:0000313" key="2">
    <source>
        <dbReference type="EMBL" id="MFC7329528.1"/>
    </source>
</evidence>
<dbReference type="InterPro" id="IPR012347">
    <property type="entry name" value="Ferritin-like"/>
</dbReference>